<organism evidence="1 2">
    <name type="scientific">Obba rivulosa</name>
    <dbReference type="NCBI Taxonomy" id="1052685"/>
    <lineage>
        <taxon>Eukaryota</taxon>
        <taxon>Fungi</taxon>
        <taxon>Dikarya</taxon>
        <taxon>Basidiomycota</taxon>
        <taxon>Agaricomycotina</taxon>
        <taxon>Agaricomycetes</taxon>
        <taxon>Polyporales</taxon>
        <taxon>Gelatoporiaceae</taxon>
        <taxon>Obba</taxon>
    </lineage>
</organism>
<evidence type="ECO:0000313" key="1">
    <source>
        <dbReference type="EMBL" id="OCH84369.1"/>
    </source>
</evidence>
<dbReference type="Proteomes" id="UP000250043">
    <property type="component" value="Unassembled WGS sequence"/>
</dbReference>
<sequence>MGLGFRVIAYQIYKARAFEGSESSSKGQVVKECENSKQKVKPVIDSGGQEGDHMEGGCLKVLSRMTGDVDRLLGFWEIAATESCSSNALHCQCKAENKSTEARKSRLWQRASQANCRKSRAVCHIEESQYNQDCIAIGSLTYGWLKSESQFKRDAPLHLAISLLYLATSSTTESYLEPLGQDIALDLAIPALESYEVLDLHEHLVREETQM</sequence>
<accession>A0A8E2DG14</accession>
<name>A0A8E2DG14_9APHY</name>
<evidence type="ECO:0000313" key="2">
    <source>
        <dbReference type="Proteomes" id="UP000250043"/>
    </source>
</evidence>
<gene>
    <name evidence="1" type="ORF">OBBRIDRAFT_865056</name>
</gene>
<dbReference type="EMBL" id="KV722682">
    <property type="protein sequence ID" value="OCH84369.1"/>
    <property type="molecule type" value="Genomic_DNA"/>
</dbReference>
<dbReference type="AlphaFoldDB" id="A0A8E2DG14"/>
<reference evidence="1 2" key="1">
    <citation type="submission" date="2016-07" db="EMBL/GenBank/DDBJ databases">
        <title>Draft genome of the white-rot fungus Obba rivulosa 3A-2.</title>
        <authorList>
            <consortium name="DOE Joint Genome Institute"/>
            <person name="Miettinen O."/>
            <person name="Riley R."/>
            <person name="Acob R."/>
            <person name="Barry K."/>
            <person name="Cullen D."/>
            <person name="De Vries R."/>
            <person name="Hainaut M."/>
            <person name="Hatakka A."/>
            <person name="Henrissat B."/>
            <person name="Hilden K."/>
            <person name="Kuo R."/>
            <person name="Labutti K."/>
            <person name="Lipzen A."/>
            <person name="Makela M.R."/>
            <person name="Sandor L."/>
            <person name="Spatafora J.W."/>
            <person name="Grigoriev I.V."/>
            <person name="Hibbett D.S."/>
        </authorList>
    </citation>
    <scope>NUCLEOTIDE SEQUENCE [LARGE SCALE GENOMIC DNA]</scope>
    <source>
        <strain evidence="1 2">3A-2</strain>
    </source>
</reference>
<protein>
    <submittedName>
        <fullName evidence="1">Uncharacterized protein</fullName>
    </submittedName>
</protein>
<keyword evidence="2" id="KW-1185">Reference proteome</keyword>
<proteinExistence type="predicted"/>